<dbReference type="AlphaFoldDB" id="A0A078MEP7"/>
<dbReference type="Pfam" id="PF14493">
    <property type="entry name" value="HTH_40"/>
    <property type="match status" value="1"/>
</dbReference>
<dbReference type="HOGENOM" id="CLU_066169_0_0_9"/>
<dbReference type="PATRIC" id="fig|1461583.4.peg.2052"/>
<protein>
    <recommendedName>
        <fullName evidence="1">Helicase Helix-turn-helix domain-containing protein</fullName>
    </recommendedName>
</protein>
<gene>
    <name evidence="2" type="ORF">BN1050_02133</name>
</gene>
<evidence type="ECO:0000259" key="1">
    <source>
        <dbReference type="Pfam" id="PF14493"/>
    </source>
</evidence>
<reference evidence="2" key="1">
    <citation type="submission" date="2014-07" db="EMBL/GenBank/DDBJ databases">
        <authorList>
            <person name="Urmite Genomes Urmite Genomes"/>
        </authorList>
    </citation>
    <scope>NUCLEOTIDE SEQUENCE</scope>
    <source>
        <strain evidence="2">13S34_air</strain>
    </source>
</reference>
<dbReference type="InterPro" id="IPR029491">
    <property type="entry name" value="Helicase_HTH"/>
</dbReference>
<accession>A0A078MEP7</accession>
<sequence length="331" mass="38417">MNFHLLVRQILMIFNGERTIAAPYHLLKGKKSSQTLEDVALFHLHNFYRILPQLERAVYEQAILQLEQEGVLTISNDKSYRIEPMPLVSYHFNGWRYQGLEAIFFKRLQLTVQTLSQHQAQDMKFAPVVSDTTIQQFTRQFLQQATYQQGELSAKLYQEIVTTLKQTIMTEDQRMLISYRLSGYEQPAQTLTQLALATNHTVLDVQLLLIEALHIWLDTLDTPLLFALRQGCVCEQALTETAAKTHVLLEQGYTFEQICHYRHLKASTIQDHIVEIARNMASFDVTPYIDSATLQRVHQVVRQMQTKRLKVLHEQTGLPYFQIRLALTREG</sequence>
<proteinExistence type="predicted"/>
<organism evidence="2">
    <name type="scientific">Metalysinibacillus saudimassiliensis</name>
    <dbReference type="NCBI Taxonomy" id="1461583"/>
    <lineage>
        <taxon>Bacteria</taxon>
        <taxon>Bacillati</taxon>
        <taxon>Bacillota</taxon>
        <taxon>Bacilli</taxon>
        <taxon>Bacillales</taxon>
        <taxon>Caryophanaceae</taxon>
        <taxon>Metalysinibacillus</taxon>
    </lineage>
</organism>
<evidence type="ECO:0000313" key="2">
    <source>
        <dbReference type="EMBL" id="CEA04764.1"/>
    </source>
</evidence>
<dbReference type="EMBL" id="LN483076">
    <property type="protein sequence ID" value="CEA04764.1"/>
    <property type="molecule type" value="Genomic_DNA"/>
</dbReference>
<feature type="domain" description="Helicase Helix-turn-helix" evidence="1">
    <location>
        <begin position="241"/>
        <end position="327"/>
    </location>
</feature>
<name>A0A078MEP7_9BACL</name>